<accession>A0A8B8GNE0</accession>
<evidence type="ECO:0000313" key="3">
    <source>
        <dbReference type="RefSeq" id="XP_025424515.1"/>
    </source>
</evidence>
<feature type="non-terminal residue" evidence="3">
    <location>
        <position position="234"/>
    </location>
</feature>
<evidence type="ECO:0000256" key="1">
    <source>
        <dbReference type="SAM" id="MobiDB-lite"/>
    </source>
</evidence>
<protein>
    <submittedName>
        <fullName evidence="3">Uncharacterized protein LOC112693597</fullName>
    </submittedName>
</protein>
<keyword evidence="2" id="KW-1185">Reference proteome</keyword>
<feature type="region of interest" description="Disordered" evidence="1">
    <location>
        <begin position="1"/>
        <end position="24"/>
    </location>
</feature>
<organism evidence="2 3">
    <name type="scientific">Sipha flava</name>
    <name type="common">yellow sugarcane aphid</name>
    <dbReference type="NCBI Taxonomy" id="143950"/>
    <lineage>
        <taxon>Eukaryota</taxon>
        <taxon>Metazoa</taxon>
        <taxon>Ecdysozoa</taxon>
        <taxon>Arthropoda</taxon>
        <taxon>Hexapoda</taxon>
        <taxon>Insecta</taxon>
        <taxon>Pterygota</taxon>
        <taxon>Neoptera</taxon>
        <taxon>Paraneoptera</taxon>
        <taxon>Hemiptera</taxon>
        <taxon>Sternorrhyncha</taxon>
        <taxon>Aphidomorpha</taxon>
        <taxon>Aphidoidea</taxon>
        <taxon>Aphididae</taxon>
        <taxon>Sipha</taxon>
    </lineage>
</organism>
<name>A0A8B8GNE0_9HEMI</name>
<gene>
    <name evidence="3" type="primary">LOC112693597</name>
</gene>
<feature type="compositionally biased region" description="Low complexity" evidence="1">
    <location>
        <begin position="94"/>
        <end position="103"/>
    </location>
</feature>
<dbReference type="RefSeq" id="XP_025424515.1">
    <property type="nucleotide sequence ID" value="XM_025568730.1"/>
</dbReference>
<feature type="compositionally biased region" description="Polar residues" evidence="1">
    <location>
        <begin position="113"/>
        <end position="122"/>
    </location>
</feature>
<dbReference type="GeneID" id="112693597"/>
<feature type="region of interest" description="Disordered" evidence="1">
    <location>
        <begin position="54"/>
        <end position="122"/>
    </location>
</feature>
<evidence type="ECO:0000313" key="2">
    <source>
        <dbReference type="Proteomes" id="UP000694846"/>
    </source>
</evidence>
<proteinExistence type="predicted"/>
<sequence>MSRFSTLSSQPSTQPSLPSSYSFELSDVSRVDPERFRKHKWLWAVYVRGRKDWSRPDVSLPPSRPADSRPAAGGPTRASRVGRKAHRSSPLSKTYRYTPMSPSYSPPRTPSPHTASGASALTHQSVIEISDDEAIPMSRRMRFEGLTTTEIVKIVMARKNKKIKLYLGTVGYSYYSQQQPYFQPAYPYNQPHNHLQQLPYQLYIDHHNSLNYPYNIDQYYQPHGQQPYDGQHYP</sequence>
<dbReference type="AlphaFoldDB" id="A0A8B8GNE0"/>
<feature type="compositionally biased region" description="Low complexity" evidence="1">
    <location>
        <begin position="1"/>
        <end position="20"/>
    </location>
</feature>
<reference evidence="3" key="1">
    <citation type="submission" date="2025-08" db="UniProtKB">
        <authorList>
            <consortium name="RefSeq"/>
        </authorList>
    </citation>
    <scope>IDENTIFICATION</scope>
    <source>
        <tissue evidence="3">Whole body</tissue>
    </source>
</reference>
<dbReference type="Proteomes" id="UP000694846">
    <property type="component" value="Unplaced"/>
</dbReference>